<dbReference type="PANTHER" id="PTHR34890">
    <property type="entry name" value="ORF16-LACZ FUSION PROTEIN-RELATED"/>
    <property type="match status" value="1"/>
</dbReference>
<evidence type="ECO:0000256" key="1">
    <source>
        <dbReference type="ARBA" id="ARBA00004229"/>
    </source>
</evidence>
<dbReference type="OrthoDB" id="1890903at2759"/>
<dbReference type="InterPro" id="IPR022546">
    <property type="entry name" value="Uncharacterised_Ycf68"/>
</dbReference>
<comment type="subcellular location">
    <subcellularLocation>
        <location evidence="1">Plastid</location>
        <location evidence="1">Chloroplast</location>
    </subcellularLocation>
</comment>
<evidence type="ECO:0000256" key="5">
    <source>
        <dbReference type="ARBA" id="ARBA00022640"/>
    </source>
</evidence>
<evidence type="ECO:0000256" key="2">
    <source>
        <dbReference type="ARBA" id="ARBA00007638"/>
    </source>
</evidence>
<evidence type="ECO:0000256" key="4">
    <source>
        <dbReference type="ARBA" id="ARBA00022528"/>
    </source>
</evidence>
<name>A0A2T7EI65_9POAL</name>
<accession>A0A2T7EI65</accession>
<comment type="similarity">
    <text evidence="2">Belongs to the ycf68 family.</text>
</comment>
<keyword evidence="5" id="KW-0934">Plastid</keyword>
<dbReference type="Pfam" id="PF10839">
    <property type="entry name" value="DUF2647"/>
    <property type="match status" value="1"/>
</dbReference>
<protein>
    <recommendedName>
        <fullName evidence="3">Uncharacterized protein ycf68</fullName>
    </recommendedName>
</protein>
<dbReference type="AlphaFoldDB" id="A0A2T7EI65"/>
<dbReference type="Gramene" id="PUZ67514">
    <property type="protein sequence ID" value="PUZ67514"/>
    <property type="gene ID" value="GQ55_3G441700"/>
</dbReference>
<dbReference type="Proteomes" id="UP000244336">
    <property type="component" value="Chromosome 3"/>
</dbReference>
<evidence type="ECO:0000256" key="3">
    <source>
        <dbReference type="ARBA" id="ARBA00021456"/>
    </source>
</evidence>
<sequence length="109" mass="12292">MAYSSFLNQSLKPNKLLLRRIDGAIQVRSHVDLTFYSLVGSGRLEHRLRFVLNGKMEHLTTHLHKPRTTRSALSFWGDGGIVSFEPFFHAFPGGTEKAVINRTSLILPS</sequence>
<evidence type="ECO:0000313" key="6">
    <source>
        <dbReference type="EMBL" id="PUZ67514.1"/>
    </source>
</evidence>
<dbReference type="EMBL" id="CM009751">
    <property type="protein sequence ID" value="PUZ67514.1"/>
    <property type="molecule type" value="Genomic_DNA"/>
</dbReference>
<reference evidence="6 7" key="1">
    <citation type="submission" date="2018-04" db="EMBL/GenBank/DDBJ databases">
        <title>WGS assembly of Panicum hallii var. hallii HAL2.</title>
        <authorList>
            <person name="Lovell J."/>
            <person name="Jenkins J."/>
            <person name="Lowry D."/>
            <person name="Mamidi S."/>
            <person name="Sreedasyam A."/>
            <person name="Weng X."/>
            <person name="Barry K."/>
            <person name="Bonette J."/>
            <person name="Campitelli B."/>
            <person name="Daum C."/>
            <person name="Gordon S."/>
            <person name="Gould B."/>
            <person name="Lipzen A."/>
            <person name="MacQueen A."/>
            <person name="Palacio-Mejia J."/>
            <person name="Plott C."/>
            <person name="Shakirov E."/>
            <person name="Shu S."/>
            <person name="Yoshinaga Y."/>
            <person name="Zane M."/>
            <person name="Rokhsar D."/>
            <person name="Grimwood J."/>
            <person name="Schmutz J."/>
            <person name="Juenger T."/>
        </authorList>
    </citation>
    <scope>NUCLEOTIDE SEQUENCE [LARGE SCALE GENOMIC DNA]</scope>
    <source>
        <strain evidence="7">cv. HAL2</strain>
    </source>
</reference>
<gene>
    <name evidence="6" type="ORF">GQ55_3G441700</name>
</gene>
<dbReference type="GO" id="GO:0009507">
    <property type="term" value="C:chloroplast"/>
    <property type="evidence" value="ECO:0007669"/>
    <property type="project" value="UniProtKB-SubCell"/>
</dbReference>
<organism evidence="6 7">
    <name type="scientific">Panicum hallii var. hallii</name>
    <dbReference type="NCBI Taxonomy" id="1504633"/>
    <lineage>
        <taxon>Eukaryota</taxon>
        <taxon>Viridiplantae</taxon>
        <taxon>Streptophyta</taxon>
        <taxon>Embryophyta</taxon>
        <taxon>Tracheophyta</taxon>
        <taxon>Spermatophyta</taxon>
        <taxon>Magnoliopsida</taxon>
        <taxon>Liliopsida</taxon>
        <taxon>Poales</taxon>
        <taxon>Poaceae</taxon>
        <taxon>PACMAD clade</taxon>
        <taxon>Panicoideae</taxon>
        <taxon>Panicodae</taxon>
        <taxon>Paniceae</taxon>
        <taxon>Panicinae</taxon>
        <taxon>Panicum</taxon>
        <taxon>Panicum sect. Panicum</taxon>
    </lineage>
</organism>
<keyword evidence="4" id="KW-0150">Chloroplast</keyword>
<keyword evidence="7" id="KW-1185">Reference proteome</keyword>
<evidence type="ECO:0000313" key="7">
    <source>
        <dbReference type="Proteomes" id="UP000244336"/>
    </source>
</evidence>
<proteinExistence type="inferred from homology"/>